<organism evidence="11 12">
    <name type="scientific">Ancylostoma ceylanicum</name>
    <dbReference type="NCBI Taxonomy" id="53326"/>
    <lineage>
        <taxon>Eukaryota</taxon>
        <taxon>Metazoa</taxon>
        <taxon>Ecdysozoa</taxon>
        <taxon>Nematoda</taxon>
        <taxon>Chromadorea</taxon>
        <taxon>Rhabditida</taxon>
        <taxon>Rhabditina</taxon>
        <taxon>Rhabditomorpha</taxon>
        <taxon>Strongyloidea</taxon>
        <taxon>Ancylostomatidae</taxon>
        <taxon>Ancylostomatinae</taxon>
        <taxon>Ancylostoma</taxon>
    </lineage>
</organism>
<evidence type="ECO:0000313" key="11">
    <source>
        <dbReference type="EMBL" id="EPB76176.1"/>
    </source>
</evidence>
<evidence type="ECO:0000256" key="5">
    <source>
        <dbReference type="ARBA" id="ARBA00022692"/>
    </source>
</evidence>
<dbReference type="GO" id="GO:0000139">
    <property type="term" value="C:Golgi membrane"/>
    <property type="evidence" value="ECO:0007669"/>
    <property type="project" value="UniProtKB-SubCell"/>
</dbReference>
<dbReference type="AlphaFoldDB" id="A0A0D6M1E2"/>
<name>A0A0D6M1E2_9BILA</name>
<dbReference type="EMBL" id="KE124873">
    <property type="protein sequence ID" value="EPB76176.1"/>
    <property type="molecule type" value="Genomic_DNA"/>
</dbReference>
<reference evidence="11 12" key="1">
    <citation type="submission" date="2013-05" db="EMBL/GenBank/DDBJ databases">
        <title>Draft genome of the parasitic nematode Anyclostoma ceylanicum.</title>
        <authorList>
            <person name="Mitreva M."/>
        </authorList>
    </citation>
    <scope>NUCLEOTIDE SEQUENCE [LARGE SCALE GENOMIC DNA]</scope>
</reference>
<keyword evidence="9" id="KW-0472">Membrane</keyword>
<keyword evidence="3 10" id="KW-0328">Glycosyltransferase</keyword>
<evidence type="ECO:0000256" key="2">
    <source>
        <dbReference type="ARBA" id="ARBA00008661"/>
    </source>
</evidence>
<evidence type="ECO:0000256" key="4">
    <source>
        <dbReference type="ARBA" id="ARBA00022679"/>
    </source>
</evidence>
<evidence type="ECO:0000256" key="3">
    <source>
        <dbReference type="ARBA" id="ARBA00022676"/>
    </source>
</evidence>
<dbReference type="Proteomes" id="UP000054495">
    <property type="component" value="Unassembled WGS sequence"/>
</dbReference>
<evidence type="ECO:0000256" key="9">
    <source>
        <dbReference type="ARBA" id="ARBA00023136"/>
    </source>
</evidence>
<evidence type="ECO:0000256" key="7">
    <source>
        <dbReference type="ARBA" id="ARBA00022989"/>
    </source>
</evidence>
<keyword evidence="8 10" id="KW-0333">Golgi apparatus</keyword>
<dbReference type="PANTHER" id="PTHR11214:SF3">
    <property type="entry name" value="BETA-1,3-GALACTOSYLTRANSFERASE 6"/>
    <property type="match status" value="1"/>
</dbReference>
<sequence>MKSRNYWRQTYASPENQAKFGYSVIFPVGNSADAGVQRRLQVEADSYGDILQAHFVDSYRNLSLKMLSSFRYLSLTFPKEMAVLKVDSDVAWRIHDVIHMDMSQGSTSQNLQAAGNGEEDPMSRMMTYNDTQRIPVHEKRLRILEVWQAYRYEVDKL</sequence>
<accession>A0A0D6M1E2</accession>
<evidence type="ECO:0000256" key="6">
    <source>
        <dbReference type="ARBA" id="ARBA00022968"/>
    </source>
</evidence>
<keyword evidence="4 11" id="KW-0808">Transferase</keyword>
<comment type="subcellular location">
    <subcellularLocation>
        <location evidence="1 10">Golgi apparatus membrane</location>
        <topology evidence="1 10">Single-pass type II membrane protein</topology>
    </subcellularLocation>
</comment>
<keyword evidence="6" id="KW-0735">Signal-anchor</keyword>
<comment type="similarity">
    <text evidence="2 10">Belongs to the glycosyltransferase 31 family.</text>
</comment>
<evidence type="ECO:0000256" key="8">
    <source>
        <dbReference type="ARBA" id="ARBA00023034"/>
    </source>
</evidence>
<keyword evidence="7" id="KW-1133">Transmembrane helix</keyword>
<evidence type="ECO:0000313" key="12">
    <source>
        <dbReference type="Proteomes" id="UP000054495"/>
    </source>
</evidence>
<proteinExistence type="inferred from homology"/>
<evidence type="ECO:0000256" key="1">
    <source>
        <dbReference type="ARBA" id="ARBA00004323"/>
    </source>
</evidence>
<dbReference type="Pfam" id="PF01762">
    <property type="entry name" value="Galactosyl_T"/>
    <property type="match status" value="1"/>
</dbReference>
<dbReference type="InterPro" id="IPR002659">
    <property type="entry name" value="Glyco_trans_31"/>
</dbReference>
<gene>
    <name evidence="11" type="ORF">ANCCEY_04711</name>
</gene>
<keyword evidence="12" id="KW-1185">Reference proteome</keyword>
<dbReference type="GO" id="GO:0006493">
    <property type="term" value="P:protein O-linked glycosylation"/>
    <property type="evidence" value="ECO:0007669"/>
    <property type="project" value="TreeGrafter"/>
</dbReference>
<dbReference type="EC" id="2.4.1.-" evidence="10"/>
<dbReference type="PANTHER" id="PTHR11214">
    <property type="entry name" value="BETA-1,3-N-ACETYLGLUCOSAMINYLTRANSFERASE"/>
    <property type="match status" value="1"/>
</dbReference>
<dbReference type="GO" id="GO:0016758">
    <property type="term" value="F:hexosyltransferase activity"/>
    <property type="evidence" value="ECO:0007669"/>
    <property type="project" value="InterPro"/>
</dbReference>
<keyword evidence="5" id="KW-0812">Transmembrane</keyword>
<protein>
    <recommendedName>
        <fullName evidence="10">Hexosyltransferase</fullName>
        <ecNumber evidence="10">2.4.1.-</ecNumber>
    </recommendedName>
</protein>
<evidence type="ECO:0000256" key="10">
    <source>
        <dbReference type="RuleBase" id="RU363063"/>
    </source>
</evidence>